<accession>A0A6H0TS82</accession>
<evidence type="ECO:0000313" key="1">
    <source>
        <dbReference type="EMBL" id="QIW22514.1"/>
    </source>
</evidence>
<dbReference type="AlphaFoldDB" id="A0A6H0TS82"/>
<protein>
    <submittedName>
        <fullName evidence="1">Uncharacterized protein</fullName>
    </submittedName>
</protein>
<dbReference type="RefSeq" id="WP_172555997.1">
    <property type="nucleotide sequence ID" value="NZ_CP035727.2"/>
</dbReference>
<sequence length="59" mass="6615">MLRPVTVSACFTVNSSTVERTDWLYETFTSVAFVVNWCLSRTTYVTVYSAVGSKLLAEI</sequence>
<name>A0A6H0TS82_BACTU</name>
<gene>
    <name evidence="1" type="ORF">EVG22_31905</name>
</gene>
<proteinExistence type="predicted"/>
<reference evidence="2" key="1">
    <citation type="submission" date="2019-02" db="EMBL/GenBank/DDBJ databases">
        <title>Structural and Functional analysis of Lanthipeptide from Bacillus thuringiensis serovar andalousiensis B23193.</title>
        <authorList>
            <person name="Andreeva J.V."/>
            <person name="Grigoreva A."/>
        </authorList>
    </citation>
    <scope>NUCLEOTIDE SEQUENCE [LARGE SCALE GENOMIC DNA]</scope>
    <source>
        <strain evidence="2">B23193</strain>
    </source>
</reference>
<dbReference type="EMBL" id="CP035727">
    <property type="protein sequence ID" value="QIW22514.1"/>
    <property type="molecule type" value="Genomic_DNA"/>
</dbReference>
<organism evidence="1 2">
    <name type="scientific">Bacillus thuringiensis serovar andalousiensis</name>
    <dbReference type="NCBI Taxonomy" id="257985"/>
    <lineage>
        <taxon>Bacteria</taxon>
        <taxon>Bacillati</taxon>
        <taxon>Bacillota</taxon>
        <taxon>Bacilli</taxon>
        <taxon>Bacillales</taxon>
        <taxon>Bacillaceae</taxon>
        <taxon>Bacillus</taxon>
        <taxon>Bacillus cereus group</taxon>
    </lineage>
</organism>
<evidence type="ECO:0000313" key="2">
    <source>
        <dbReference type="Proteomes" id="UP000501374"/>
    </source>
</evidence>
<dbReference type="Proteomes" id="UP000501374">
    <property type="component" value="Chromosome"/>
</dbReference>